<dbReference type="EMBL" id="OY882860">
    <property type="protein sequence ID" value="CAK6443581.1"/>
    <property type="molecule type" value="Genomic_DNA"/>
</dbReference>
<organism evidence="1 2">
    <name type="scientific">Pipistrellus nathusii</name>
    <name type="common">Nathusius' pipistrelle</name>
    <dbReference type="NCBI Taxonomy" id="59473"/>
    <lineage>
        <taxon>Eukaryota</taxon>
        <taxon>Metazoa</taxon>
        <taxon>Chordata</taxon>
        <taxon>Craniata</taxon>
        <taxon>Vertebrata</taxon>
        <taxon>Euteleostomi</taxon>
        <taxon>Mammalia</taxon>
        <taxon>Eutheria</taxon>
        <taxon>Laurasiatheria</taxon>
        <taxon>Chiroptera</taxon>
        <taxon>Yangochiroptera</taxon>
        <taxon>Vespertilionidae</taxon>
        <taxon>Pipistrellus</taxon>
    </lineage>
</organism>
<gene>
    <name evidence="1" type="ORF">MPIPNATIZW_LOCUS11887</name>
</gene>
<reference evidence="1" key="1">
    <citation type="submission" date="2023-12" db="EMBL/GenBank/DDBJ databases">
        <authorList>
            <person name="Brown T."/>
        </authorList>
    </citation>
    <scope>NUCLEOTIDE SEQUENCE</scope>
</reference>
<evidence type="ECO:0000313" key="2">
    <source>
        <dbReference type="Proteomes" id="UP001314169"/>
    </source>
</evidence>
<proteinExistence type="predicted"/>
<protein>
    <submittedName>
        <fullName evidence="1">Uncharacterized protein</fullName>
    </submittedName>
</protein>
<sequence length="103" mass="11793">MYLGCGHIPSRGGVQEAVDQCFLSSMFLTLYPSLFLSVKKSIKYIFFKKYLRKENAFRERKKNQGIISKSKILGVRGDFQSNISFHIGSLHWNTGPNTETELN</sequence>
<name>A0ABN9ZZD1_PIPNA</name>
<dbReference type="Proteomes" id="UP001314169">
    <property type="component" value="Chromosome 3"/>
</dbReference>
<keyword evidence="2" id="KW-1185">Reference proteome</keyword>
<evidence type="ECO:0000313" key="1">
    <source>
        <dbReference type="EMBL" id="CAK6443581.1"/>
    </source>
</evidence>
<accession>A0ABN9ZZD1</accession>